<dbReference type="SMART" id="SM00184">
    <property type="entry name" value="RING"/>
    <property type="match status" value="1"/>
</dbReference>
<feature type="region of interest" description="Disordered" evidence="2">
    <location>
        <begin position="522"/>
        <end position="541"/>
    </location>
</feature>
<name>A0AAN6YGN5_9PEZI</name>
<dbReference type="AlphaFoldDB" id="A0AAN6YGN5"/>
<dbReference type="PANTHER" id="PTHR22765">
    <property type="entry name" value="RING FINGER AND PROTEASE ASSOCIATED DOMAIN-CONTAINING"/>
    <property type="match status" value="1"/>
</dbReference>
<evidence type="ECO:0000259" key="4">
    <source>
        <dbReference type="PROSITE" id="PS50089"/>
    </source>
</evidence>
<proteinExistence type="predicted"/>
<dbReference type="GO" id="GO:0005737">
    <property type="term" value="C:cytoplasm"/>
    <property type="evidence" value="ECO:0007669"/>
    <property type="project" value="TreeGrafter"/>
</dbReference>
<evidence type="ECO:0000313" key="5">
    <source>
        <dbReference type="EMBL" id="KAK4218250.1"/>
    </source>
</evidence>
<evidence type="ECO:0000256" key="3">
    <source>
        <dbReference type="SAM" id="Phobius"/>
    </source>
</evidence>
<keyword evidence="3" id="KW-1133">Transmembrane helix</keyword>
<comment type="caution">
    <text evidence="5">The sequence shown here is derived from an EMBL/GenBank/DDBJ whole genome shotgun (WGS) entry which is preliminary data.</text>
</comment>
<keyword evidence="1" id="KW-0863">Zinc-finger</keyword>
<dbReference type="PANTHER" id="PTHR22765:SF413">
    <property type="entry name" value="FINGER DOMAIN PROTEIN, PUTATIVE (AFU_ORTHOLOGUE AFUA_1G04600)-RELATED"/>
    <property type="match status" value="1"/>
</dbReference>
<dbReference type="Pfam" id="PF13639">
    <property type="entry name" value="zf-RING_2"/>
    <property type="match status" value="1"/>
</dbReference>
<reference evidence="5" key="2">
    <citation type="submission" date="2023-05" db="EMBL/GenBank/DDBJ databases">
        <authorList>
            <consortium name="Lawrence Berkeley National Laboratory"/>
            <person name="Steindorff A."/>
            <person name="Hensen N."/>
            <person name="Bonometti L."/>
            <person name="Westerberg I."/>
            <person name="Brannstrom I.O."/>
            <person name="Guillou S."/>
            <person name="Cros-Aarteil S."/>
            <person name="Calhoun S."/>
            <person name="Haridas S."/>
            <person name="Kuo A."/>
            <person name="Mondo S."/>
            <person name="Pangilinan J."/>
            <person name="Riley R."/>
            <person name="Labutti K."/>
            <person name="Andreopoulos B."/>
            <person name="Lipzen A."/>
            <person name="Chen C."/>
            <person name="Yanf M."/>
            <person name="Daum C."/>
            <person name="Ng V."/>
            <person name="Clum A."/>
            <person name="Ohm R."/>
            <person name="Martin F."/>
            <person name="Silar P."/>
            <person name="Natvig D."/>
            <person name="Lalanne C."/>
            <person name="Gautier V."/>
            <person name="Ament-Velasquez S.L."/>
            <person name="Kruys A."/>
            <person name="Hutchinson M.I."/>
            <person name="Powell A.J."/>
            <person name="Barry K."/>
            <person name="Miller A.N."/>
            <person name="Grigoriev I.V."/>
            <person name="Debuchy R."/>
            <person name="Gladieux P."/>
            <person name="Thoren M.H."/>
            <person name="Johannesson H."/>
        </authorList>
    </citation>
    <scope>NUCLEOTIDE SEQUENCE</scope>
    <source>
        <strain evidence="5">PSN293</strain>
    </source>
</reference>
<dbReference type="PROSITE" id="PS50089">
    <property type="entry name" value="ZF_RING_2"/>
    <property type="match status" value="1"/>
</dbReference>
<feature type="transmembrane region" description="Helical" evidence="3">
    <location>
        <begin position="228"/>
        <end position="253"/>
    </location>
</feature>
<evidence type="ECO:0000313" key="6">
    <source>
        <dbReference type="Proteomes" id="UP001301769"/>
    </source>
</evidence>
<dbReference type="InterPro" id="IPR001841">
    <property type="entry name" value="Znf_RING"/>
</dbReference>
<reference evidence="5" key="1">
    <citation type="journal article" date="2023" name="Mol. Phylogenet. Evol.">
        <title>Genome-scale phylogeny and comparative genomics of the fungal order Sordariales.</title>
        <authorList>
            <person name="Hensen N."/>
            <person name="Bonometti L."/>
            <person name="Westerberg I."/>
            <person name="Brannstrom I.O."/>
            <person name="Guillou S."/>
            <person name="Cros-Aarteil S."/>
            <person name="Calhoun S."/>
            <person name="Haridas S."/>
            <person name="Kuo A."/>
            <person name="Mondo S."/>
            <person name="Pangilinan J."/>
            <person name="Riley R."/>
            <person name="LaButti K."/>
            <person name="Andreopoulos B."/>
            <person name="Lipzen A."/>
            <person name="Chen C."/>
            <person name="Yan M."/>
            <person name="Daum C."/>
            <person name="Ng V."/>
            <person name="Clum A."/>
            <person name="Steindorff A."/>
            <person name="Ohm R.A."/>
            <person name="Martin F."/>
            <person name="Silar P."/>
            <person name="Natvig D.O."/>
            <person name="Lalanne C."/>
            <person name="Gautier V."/>
            <person name="Ament-Velasquez S.L."/>
            <person name="Kruys A."/>
            <person name="Hutchinson M.I."/>
            <person name="Powell A.J."/>
            <person name="Barry K."/>
            <person name="Miller A.N."/>
            <person name="Grigoriev I.V."/>
            <person name="Debuchy R."/>
            <person name="Gladieux P."/>
            <person name="Hiltunen Thoren M."/>
            <person name="Johannesson H."/>
        </authorList>
    </citation>
    <scope>NUCLEOTIDE SEQUENCE</scope>
    <source>
        <strain evidence="5">PSN293</strain>
    </source>
</reference>
<dbReference type="InterPro" id="IPR051826">
    <property type="entry name" value="E3_ubiquitin-ligase_domain"/>
</dbReference>
<dbReference type="Proteomes" id="UP001301769">
    <property type="component" value="Unassembled WGS sequence"/>
</dbReference>
<dbReference type="Gene3D" id="3.30.40.10">
    <property type="entry name" value="Zinc/RING finger domain, C3HC4 (zinc finger)"/>
    <property type="match status" value="1"/>
</dbReference>
<sequence>MSMSVDEIRSVLLLFSNPAWTNVGTIPTTIVKNITALSSRFSYSSRIDNITVLTSRYAKTTNGAISGFLYVPTLPADDPCVIDSAPHVPDYAVRRSDLPPTNYFLVALSPWISPECSRSYMIAARRDPVIGFIFYQTVDTNDDPPPPDSPEWDIEDGSQWMDESRFPVYAVSGLAGQHMMRNLSLYSGPMTAIPHGPNISDLYSLDPTDFVRVWTEIHVSTPSALPSLWVYALIIIGVLLVVITLTSLLMHFVQNRRRASLKRRVRAGQVNLEGMGIKRLTVPMEHIKSFPLYTYHYEPSVSVSVSSPPPTSPRQHHGETPTRRGSRGAGTDNIIAPPTSTTRTSTFPNSNNRPPTSPTSAMFHTATDYQPMCDICLQQYRNRLTVIRELPCGHIFHPECIDEFLNQVSSLCPLCKACMLPSGYCPPITNIMVRRERAIRRLRDRVVVEEDLEDDNNNTNNNTRESPGRFQAWRIALRNSLLRSGEKSSSSSAPTTELQIRPPAPPPPALAAIEKEVVAVADPENNTTRSGDEGSPTDLARRRMLELAGSQPDDREPQLTRWQRIRRGMFPGF</sequence>
<feature type="domain" description="RING-type" evidence="4">
    <location>
        <begin position="373"/>
        <end position="416"/>
    </location>
</feature>
<accession>A0AAN6YGN5</accession>
<gene>
    <name evidence="5" type="ORF">QBC37DRAFT_412878</name>
</gene>
<evidence type="ECO:0000256" key="1">
    <source>
        <dbReference type="PROSITE-ProRule" id="PRU00175"/>
    </source>
</evidence>
<organism evidence="5 6">
    <name type="scientific">Rhypophila decipiens</name>
    <dbReference type="NCBI Taxonomy" id="261697"/>
    <lineage>
        <taxon>Eukaryota</taxon>
        <taxon>Fungi</taxon>
        <taxon>Dikarya</taxon>
        <taxon>Ascomycota</taxon>
        <taxon>Pezizomycotina</taxon>
        <taxon>Sordariomycetes</taxon>
        <taxon>Sordariomycetidae</taxon>
        <taxon>Sordariales</taxon>
        <taxon>Naviculisporaceae</taxon>
        <taxon>Rhypophila</taxon>
    </lineage>
</organism>
<dbReference type="GO" id="GO:0061630">
    <property type="term" value="F:ubiquitin protein ligase activity"/>
    <property type="evidence" value="ECO:0007669"/>
    <property type="project" value="TreeGrafter"/>
</dbReference>
<dbReference type="GO" id="GO:0006511">
    <property type="term" value="P:ubiquitin-dependent protein catabolic process"/>
    <property type="evidence" value="ECO:0007669"/>
    <property type="project" value="TreeGrafter"/>
</dbReference>
<keyword evidence="6" id="KW-1185">Reference proteome</keyword>
<feature type="region of interest" description="Disordered" evidence="2">
    <location>
        <begin position="484"/>
        <end position="509"/>
    </location>
</feature>
<keyword evidence="3" id="KW-0812">Transmembrane</keyword>
<keyword evidence="1" id="KW-0862">Zinc</keyword>
<dbReference type="GO" id="GO:0008270">
    <property type="term" value="F:zinc ion binding"/>
    <property type="evidence" value="ECO:0007669"/>
    <property type="project" value="UniProtKB-KW"/>
</dbReference>
<keyword evidence="1" id="KW-0479">Metal-binding</keyword>
<dbReference type="SUPFAM" id="SSF57850">
    <property type="entry name" value="RING/U-box"/>
    <property type="match status" value="1"/>
</dbReference>
<feature type="compositionally biased region" description="Low complexity" evidence="2">
    <location>
        <begin position="337"/>
        <end position="360"/>
    </location>
</feature>
<protein>
    <recommendedName>
        <fullName evidence="4">RING-type domain-containing protein</fullName>
    </recommendedName>
</protein>
<dbReference type="EMBL" id="MU858054">
    <property type="protein sequence ID" value="KAK4218250.1"/>
    <property type="molecule type" value="Genomic_DNA"/>
</dbReference>
<feature type="region of interest" description="Disordered" evidence="2">
    <location>
        <begin position="304"/>
        <end position="362"/>
    </location>
</feature>
<dbReference type="InterPro" id="IPR013083">
    <property type="entry name" value="Znf_RING/FYVE/PHD"/>
</dbReference>
<keyword evidence="3" id="KW-0472">Membrane</keyword>
<evidence type="ECO:0000256" key="2">
    <source>
        <dbReference type="SAM" id="MobiDB-lite"/>
    </source>
</evidence>